<evidence type="ECO:0000313" key="2">
    <source>
        <dbReference type="Proteomes" id="UP000005143"/>
    </source>
</evidence>
<protein>
    <submittedName>
        <fullName evidence="1">Uncharacterized protein</fullName>
    </submittedName>
</protein>
<dbReference type="AlphaFoldDB" id="H0E555"/>
<proteinExistence type="predicted"/>
<dbReference type="Proteomes" id="UP000005143">
    <property type="component" value="Unassembled WGS sequence"/>
</dbReference>
<accession>H0E555</accession>
<gene>
    <name evidence="1" type="ORF">PAI11_19420</name>
</gene>
<keyword evidence="2" id="KW-1185">Reference proteome</keyword>
<reference evidence="1 2" key="1">
    <citation type="journal article" date="2013" name="Biodegradation">
        <title>Quantitative proteomic analysis of ibuprofen-degrading Patulibacter sp. strain I11.</title>
        <authorList>
            <person name="Almeida B."/>
            <person name="Kjeldal H."/>
            <person name="Lolas I."/>
            <person name="Knudsen A.D."/>
            <person name="Carvalho G."/>
            <person name="Nielsen K.L."/>
            <person name="Barreto Crespo M.T."/>
            <person name="Stensballe A."/>
            <person name="Nielsen J.L."/>
        </authorList>
    </citation>
    <scope>NUCLEOTIDE SEQUENCE [LARGE SCALE GENOMIC DNA]</scope>
    <source>
        <strain evidence="1 2">I11</strain>
    </source>
</reference>
<name>H0E555_9ACTN</name>
<evidence type="ECO:0000313" key="1">
    <source>
        <dbReference type="EMBL" id="EHN11194.1"/>
    </source>
</evidence>
<comment type="caution">
    <text evidence="1">The sequence shown here is derived from an EMBL/GenBank/DDBJ whole genome shotgun (WGS) entry which is preliminary data.</text>
</comment>
<dbReference type="EMBL" id="AGUD01000136">
    <property type="protein sequence ID" value="EHN11194.1"/>
    <property type="molecule type" value="Genomic_DNA"/>
</dbReference>
<organism evidence="1 2">
    <name type="scientific">Patulibacter medicamentivorans</name>
    <dbReference type="NCBI Taxonomy" id="1097667"/>
    <lineage>
        <taxon>Bacteria</taxon>
        <taxon>Bacillati</taxon>
        <taxon>Actinomycetota</taxon>
        <taxon>Thermoleophilia</taxon>
        <taxon>Solirubrobacterales</taxon>
        <taxon>Patulibacteraceae</taxon>
        <taxon>Patulibacter</taxon>
    </lineage>
</organism>
<sequence>MRAAGRYATGSGGGRVLLLELDGSTRTLVAPEQPPVAWRATG</sequence>